<comment type="caution">
    <text evidence="1">The sequence shown here is derived from an EMBL/GenBank/DDBJ whole genome shotgun (WGS) entry which is preliminary data.</text>
</comment>
<protein>
    <submittedName>
        <fullName evidence="1">Uncharacterized protein</fullName>
    </submittedName>
</protein>
<name>A0A5B7FWL6_PORTR</name>
<organism evidence="1 2">
    <name type="scientific">Portunus trituberculatus</name>
    <name type="common">Swimming crab</name>
    <name type="synonym">Neptunus trituberculatus</name>
    <dbReference type="NCBI Taxonomy" id="210409"/>
    <lineage>
        <taxon>Eukaryota</taxon>
        <taxon>Metazoa</taxon>
        <taxon>Ecdysozoa</taxon>
        <taxon>Arthropoda</taxon>
        <taxon>Crustacea</taxon>
        <taxon>Multicrustacea</taxon>
        <taxon>Malacostraca</taxon>
        <taxon>Eumalacostraca</taxon>
        <taxon>Eucarida</taxon>
        <taxon>Decapoda</taxon>
        <taxon>Pleocyemata</taxon>
        <taxon>Brachyura</taxon>
        <taxon>Eubrachyura</taxon>
        <taxon>Portunoidea</taxon>
        <taxon>Portunidae</taxon>
        <taxon>Portuninae</taxon>
        <taxon>Portunus</taxon>
    </lineage>
</organism>
<dbReference type="AlphaFoldDB" id="A0A5B7FWL6"/>
<keyword evidence="2" id="KW-1185">Reference proteome</keyword>
<gene>
    <name evidence="1" type="ORF">E2C01_043527</name>
</gene>
<dbReference type="EMBL" id="VSRR010009052">
    <property type="protein sequence ID" value="MPC49715.1"/>
    <property type="molecule type" value="Genomic_DNA"/>
</dbReference>
<sequence length="64" mass="7391">MSSSYKFVHFGESRKLLRARLIKPVVYKISARPHIAFQEAKFIVGRNLVLIILCFRNFSSLHGV</sequence>
<dbReference type="Proteomes" id="UP000324222">
    <property type="component" value="Unassembled WGS sequence"/>
</dbReference>
<accession>A0A5B7FWL6</accession>
<evidence type="ECO:0000313" key="2">
    <source>
        <dbReference type="Proteomes" id="UP000324222"/>
    </source>
</evidence>
<evidence type="ECO:0000313" key="1">
    <source>
        <dbReference type="EMBL" id="MPC49715.1"/>
    </source>
</evidence>
<reference evidence="1 2" key="1">
    <citation type="submission" date="2019-05" db="EMBL/GenBank/DDBJ databases">
        <title>Another draft genome of Portunus trituberculatus and its Hox gene families provides insights of decapod evolution.</title>
        <authorList>
            <person name="Jeong J.-H."/>
            <person name="Song I."/>
            <person name="Kim S."/>
            <person name="Choi T."/>
            <person name="Kim D."/>
            <person name="Ryu S."/>
            <person name="Kim W."/>
        </authorList>
    </citation>
    <scope>NUCLEOTIDE SEQUENCE [LARGE SCALE GENOMIC DNA]</scope>
    <source>
        <tissue evidence="1">Muscle</tissue>
    </source>
</reference>
<proteinExistence type="predicted"/>